<feature type="compositionally biased region" description="Low complexity" evidence="1">
    <location>
        <begin position="19"/>
        <end position="46"/>
    </location>
</feature>
<feature type="compositionally biased region" description="Low complexity" evidence="1">
    <location>
        <begin position="64"/>
        <end position="75"/>
    </location>
</feature>
<feature type="compositionally biased region" description="Polar residues" evidence="1">
    <location>
        <begin position="139"/>
        <end position="149"/>
    </location>
</feature>
<reference evidence="2" key="1">
    <citation type="submission" date="2020-05" db="EMBL/GenBank/DDBJ databases">
        <title>Phylogenomic resolution of chytrid fungi.</title>
        <authorList>
            <person name="Stajich J.E."/>
            <person name="Amses K."/>
            <person name="Simmons R."/>
            <person name="Seto K."/>
            <person name="Myers J."/>
            <person name="Bonds A."/>
            <person name="Quandt C.A."/>
            <person name="Barry K."/>
            <person name="Liu P."/>
            <person name="Grigoriev I."/>
            <person name="Longcore J.E."/>
            <person name="James T.Y."/>
        </authorList>
    </citation>
    <scope>NUCLEOTIDE SEQUENCE</scope>
    <source>
        <strain evidence="2">JEL0318</strain>
    </source>
</reference>
<organism evidence="2 3">
    <name type="scientific">Rhizophlyctis rosea</name>
    <dbReference type="NCBI Taxonomy" id="64517"/>
    <lineage>
        <taxon>Eukaryota</taxon>
        <taxon>Fungi</taxon>
        <taxon>Fungi incertae sedis</taxon>
        <taxon>Chytridiomycota</taxon>
        <taxon>Chytridiomycota incertae sedis</taxon>
        <taxon>Chytridiomycetes</taxon>
        <taxon>Rhizophlyctidales</taxon>
        <taxon>Rhizophlyctidaceae</taxon>
        <taxon>Rhizophlyctis</taxon>
    </lineage>
</organism>
<feature type="compositionally biased region" description="Basic residues" evidence="1">
    <location>
        <begin position="176"/>
        <end position="187"/>
    </location>
</feature>
<dbReference type="EMBL" id="JADGJD010000082">
    <property type="protein sequence ID" value="KAJ3055374.1"/>
    <property type="molecule type" value="Genomic_DNA"/>
</dbReference>
<evidence type="ECO:0000256" key="1">
    <source>
        <dbReference type="SAM" id="MobiDB-lite"/>
    </source>
</evidence>
<comment type="caution">
    <text evidence="2">The sequence shown here is derived from an EMBL/GenBank/DDBJ whole genome shotgun (WGS) entry which is preliminary data.</text>
</comment>
<keyword evidence="3" id="KW-1185">Reference proteome</keyword>
<protein>
    <submittedName>
        <fullName evidence="2">Uncharacterized protein</fullName>
    </submittedName>
</protein>
<accession>A0AAD5X4Z0</accession>
<dbReference type="AlphaFoldDB" id="A0AAD5X4Z0"/>
<dbReference type="Proteomes" id="UP001212841">
    <property type="component" value="Unassembled WGS sequence"/>
</dbReference>
<sequence length="283" mass="29737">MPDIPPRNSLKSYSQPAQLPGTSTPLTHTPLTPVIPQQPQPSSTTTKPRKKKRKLEEESIPDPAAITAAIQAALAGQRRPPSFLAAKPPAGSTSNTLIAPRSAPSAFATPPSIRVVKPKDVTAPAGFGVTDANEKDASDSTPAPAQAEQSGADEVRESTSALASDPVVKKEIKVPQKGRPKKKPAAKKAKDETVAIADGKTITHAASTSYAPDTNSPALSAIPAFQTRGPDGSWKGFAAAQPRPLNLDKEKKARKWQKQGLPIMTYTGFMWDVGSWASGGFGP</sequence>
<evidence type="ECO:0000313" key="2">
    <source>
        <dbReference type="EMBL" id="KAJ3055374.1"/>
    </source>
</evidence>
<proteinExistence type="predicted"/>
<evidence type="ECO:0000313" key="3">
    <source>
        <dbReference type="Proteomes" id="UP001212841"/>
    </source>
</evidence>
<feature type="region of interest" description="Disordered" evidence="1">
    <location>
        <begin position="1"/>
        <end position="192"/>
    </location>
</feature>
<name>A0AAD5X4Z0_9FUNG</name>
<gene>
    <name evidence="2" type="ORF">HK097_010719</name>
</gene>